<dbReference type="EMBL" id="JACXAC010000002">
    <property type="protein sequence ID" value="MBD2721913.1"/>
    <property type="molecule type" value="Genomic_DNA"/>
</dbReference>
<keyword evidence="2" id="KW-1185">Reference proteome</keyword>
<protein>
    <submittedName>
        <fullName evidence="1">Uncharacterized protein</fullName>
    </submittedName>
</protein>
<comment type="caution">
    <text evidence="1">The sequence shown here is derived from an EMBL/GenBank/DDBJ whole genome shotgun (WGS) entry which is preliminary data.</text>
</comment>
<dbReference type="Proteomes" id="UP000606003">
    <property type="component" value="Unassembled WGS sequence"/>
</dbReference>
<sequence length="492" mass="53438">MPVLLRLSTQIAGVALGLLLTCALTIPVAGQSTANPKAKPFYLDLSAQQINLSERNLYVEQVVDGRPGRPPLGFIYRGFDELQVPVLFQHSLEDEMTAWLQHVLPSRPSDHAVILCIRQMRVSEMVRGQTRKAIASAELVADVYAHLPDGYHFVRSVADLASQEGISINSNHAYRMALAMQRCLEQTGSIDWTQAGRRPARTPAQLTTEKSPAPARAAILRAAVPRSGVYHSFGQFLANRPDTTALLRLDTLGANNLSNVFNPHTPTGKSSEWTGTTLLRGQARAANGDRLPADDVWGFSDGRHAYLRQLNDYRLLSRQGDFYTFVGAAPVDVYAAKKQAAQNAAALVMGVAPYAFGPVGNTGQPVVYSLDLRTGQATPYSALGQAQQPDTAFVYVYRPLGGPAEAQRVLLNDRVVGQLKPGEYLELIWVHLGRPMRLSVGTAGGAAVLAAPSTATANYFKLLSSSAASPWQWMPARQGEAEVDALEKQRSR</sequence>
<organism evidence="1 2">
    <name type="scientific">Hymenobacter armeniacus</name>
    <dbReference type="NCBI Taxonomy" id="2771358"/>
    <lineage>
        <taxon>Bacteria</taxon>
        <taxon>Pseudomonadati</taxon>
        <taxon>Bacteroidota</taxon>
        <taxon>Cytophagia</taxon>
        <taxon>Cytophagales</taxon>
        <taxon>Hymenobacteraceae</taxon>
        <taxon>Hymenobacter</taxon>
    </lineage>
</organism>
<dbReference type="RefSeq" id="WP_190923174.1">
    <property type="nucleotide sequence ID" value="NZ_JACXAC010000002.1"/>
</dbReference>
<evidence type="ECO:0000313" key="2">
    <source>
        <dbReference type="Proteomes" id="UP000606003"/>
    </source>
</evidence>
<proteinExistence type="predicted"/>
<reference evidence="1 2" key="1">
    <citation type="submission" date="2020-09" db="EMBL/GenBank/DDBJ databases">
        <authorList>
            <person name="Kim M.K."/>
        </authorList>
    </citation>
    <scope>NUCLEOTIDE SEQUENCE [LARGE SCALE GENOMIC DNA]</scope>
    <source>
        <strain evidence="1 2">BT189</strain>
    </source>
</reference>
<gene>
    <name evidence="1" type="ORF">IC234_07215</name>
</gene>
<name>A0ABR8JQ03_9BACT</name>
<evidence type="ECO:0000313" key="1">
    <source>
        <dbReference type="EMBL" id="MBD2721913.1"/>
    </source>
</evidence>
<accession>A0ABR8JQ03</accession>